<name>A0ACB5UDB3_AMBMO</name>
<reference evidence="1" key="1">
    <citation type="submission" date="2023-04" db="EMBL/GenBank/DDBJ databases">
        <title>Ambrosiozyma monospora NBRC 10751.</title>
        <authorList>
            <person name="Ichikawa N."/>
            <person name="Sato H."/>
            <person name="Tonouchi N."/>
        </authorList>
    </citation>
    <scope>NUCLEOTIDE SEQUENCE</scope>
    <source>
        <strain evidence="1">NBRC 10751</strain>
    </source>
</reference>
<evidence type="ECO:0000313" key="1">
    <source>
        <dbReference type="EMBL" id="GMF08321.1"/>
    </source>
</evidence>
<evidence type="ECO:0000313" key="2">
    <source>
        <dbReference type="Proteomes" id="UP001165064"/>
    </source>
</evidence>
<proteinExistence type="predicted"/>
<comment type="caution">
    <text evidence="1">The sequence shown here is derived from an EMBL/GenBank/DDBJ whole genome shotgun (WGS) entry which is preliminary data.</text>
</comment>
<gene>
    <name evidence="1" type="ORF">Amon02_001322500</name>
</gene>
<dbReference type="EMBL" id="BSXS01016874">
    <property type="protein sequence ID" value="GMF08321.1"/>
    <property type="molecule type" value="Genomic_DNA"/>
</dbReference>
<accession>A0ACB5UDB3</accession>
<keyword evidence="2" id="KW-1185">Reference proteome</keyword>
<dbReference type="Proteomes" id="UP001165064">
    <property type="component" value="Unassembled WGS sequence"/>
</dbReference>
<protein>
    <submittedName>
        <fullName evidence="1">Unnamed protein product</fullName>
    </submittedName>
</protein>
<sequence>MEFDYLDTVLEFTGYFHAETSGVYVFQMDGVDQGAAAFLGSNSLLGCCSEVDWSLKESSGLLSGTTFDNDIYLMSVIPLGNTFTNIVVCIIIFFSHMTFKWHNFNSFSQFPILTCVHISQISIS</sequence>
<organism evidence="1 2">
    <name type="scientific">Ambrosiozyma monospora</name>
    <name type="common">Yeast</name>
    <name type="synonym">Endomycopsis monosporus</name>
    <dbReference type="NCBI Taxonomy" id="43982"/>
    <lineage>
        <taxon>Eukaryota</taxon>
        <taxon>Fungi</taxon>
        <taxon>Dikarya</taxon>
        <taxon>Ascomycota</taxon>
        <taxon>Saccharomycotina</taxon>
        <taxon>Pichiomycetes</taxon>
        <taxon>Pichiales</taxon>
        <taxon>Pichiaceae</taxon>
        <taxon>Ambrosiozyma</taxon>
    </lineage>
</organism>